<keyword evidence="5" id="KW-0812">Transmembrane</keyword>
<comment type="pathway">
    <text evidence="4">Amino-acid biosynthesis; L-tryptophan biosynthesis; L-tryptophan from chorismate: step 2/5.</text>
</comment>
<feature type="domain" description="Glycosyl transferase family 3" evidence="6">
    <location>
        <begin position="104"/>
        <end position="361"/>
    </location>
</feature>
<dbReference type="InterPro" id="IPR035902">
    <property type="entry name" value="Nuc_phospho_transferase"/>
</dbReference>
<feature type="binding site" evidence="4">
    <location>
        <position position="110"/>
    </location>
    <ligand>
        <name>anthranilate</name>
        <dbReference type="ChEBI" id="CHEBI:16567"/>
        <label>1</label>
    </ligand>
</feature>
<comment type="caution">
    <text evidence="4">Lacks conserved residue(s) required for the propagation of feature annotation.</text>
</comment>
<dbReference type="GeneID" id="60423174"/>
<feature type="binding site" evidence="4">
    <location>
        <begin position="113"/>
        <end position="114"/>
    </location>
    <ligand>
        <name>5-phospho-alpha-D-ribose 1-diphosphate</name>
        <dbReference type="ChEBI" id="CHEBI:58017"/>
    </ligand>
</feature>
<keyword evidence="3 4" id="KW-0808">Transferase</keyword>
<evidence type="ECO:0000259" key="6">
    <source>
        <dbReference type="Pfam" id="PF00591"/>
    </source>
</evidence>
<dbReference type="InterPro" id="IPR000312">
    <property type="entry name" value="Glycosyl_Trfase_fam3"/>
</dbReference>
<dbReference type="SUPFAM" id="SSF52418">
    <property type="entry name" value="Nucleoside phosphorylase/phosphoribosyltransferase catalytic domain"/>
    <property type="match status" value="1"/>
</dbReference>
<feature type="binding site" evidence="4">
    <location>
        <position position="118"/>
    </location>
    <ligand>
        <name>5-phospho-alpha-D-ribose 1-diphosphate</name>
        <dbReference type="ChEBI" id="CHEBI:58017"/>
    </ligand>
</feature>
<dbReference type="Proteomes" id="UP000058925">
    <property type="component" value="Chromosome"/>
</dbReference>
<feature type="transmembrane region" description="Helical" evidence="5">
    <location>
        <begin position="52"/>
        <end position="75"/>
    </location>
</feature>
<comment type="function">
    <text evidence="4">Catalyzes the transfer of the phosphoribosyl group of 5-phosphorylribose-1-pyrophosphate (PRPP) to anthranilate to yield N-(5'-phosphoribosyl)-anthranilate (PRA).</text>
</comment>
<feature type="binding site" evidence="4">
    <location>
        <position position="151"/>
    </location>
    <ligand>
        <name>5-phospho-alpha-D-ribose 1-diphosphate</name>
        <dbReference type="ChEBI" id="CHEBI:58017"/>
    </ligand>
</feature>
<keyword evidence="5" id="KW-1133">Transmembrane helix</keyword>
<accession>A0A654M4B9</accession>
<dbReference type="OrthoDB" id="8214at2157"/>
<keyword evidence="4" id="KW-0057">Aromatic amino acid biosynthesis</keyword>
<dbReference type="InterPro" id="IPR005940">
    <property type="entry name" value="Anthranilate_Pribosyl_Tfrase"/>
</dbReference>
<feature type="binding site" evidence="4">
    <location>
        <position position="198"/>
    </location>
    <ligand>
        <name>anthranilate</name>
        <dbReference type="ChEBI" id="CHEBI:16567"/>
        <label>2</label>
    </ligand>
</feature>
<comment type="catalytic activity">
    <reaction evidence="4">
        <text>N-(5-phospho-beta-D-ribosyl)anthranilate + diphosphate = 5-phospho-alpha-D-ribose 1-diphosphate + anthranilate</text>
        <dbReference type="Rhea" id="RHEA:11768"/>
        <dbReference type="ChEBI" id="CHEBI:16567"/>
        <dbReference type="ChEBI" id="CHEBI:18277"/>
        <dbReference type="ChEBI" id="CHEBI:33019"/>
        <dbReference type="ChEBI" id="CHEBI:58017"/>
        <dbReference type="EC" id="2.4.2.18"/>
    </reaction>
</comment>
<name>A0A654M4B9_9ARCH</name>
<dbReference type="Gene3D" id="1.20.970.10">
    <property type="entry name" value="Transferase, Pyrimidine Nucleoside Phosphorylase, Chain C"/>
    <property type="match status" value="1"/>
</dbReference>
<dbReference type="GO" id="GO:0000287">
    <property type="term" value="F:magnesium ion binding"/>
    <property type="evidence" value="ECO:0007669"/>
    <property type="project" value="UniProtKB-UniRule"/>
</dbReference>
<keyword evidence="9" id="KW-1185">Reference proteome</keyword>
<gene>
    <name evidence="4 8" type="primary">trpD</name>
    <name evidence="8" type="ORF">NMY3_03322</name>
</gene>
<sequence>MSSNIRNIDKGTETAYGNHFGRIGDELHSQNQIYLKKLSTGQRLNSTEMRSVMTSIINGLCSDVFISAFLMALILNGEDHDELKAAAEIIRGSSIPINPVSELPIIDNCGTGGDFLNTFNISTTSAVIASSCKKIAIAKHGNKSSSSLSGSADLFEYIGYRLDEDNIMPIVKSIENYGLGFLYAPKFHPGLRHVSKVRKELGIRTIFNKVGPLCNPCRNLYGQVIGVADPSLLTLIPEIIPTLSLKHAMIVRSHDGMDELSTTSRNTIIHVTFQDGKYLVRHELLDPVSLGLPRSSIQDIIVKDKMESINESLRIIYGIQSNKSKENIVLLNSAAALMVGGEIESLSDALSIVRDSLNEGRPQKLLETIIKNSGDVSKLEQAEKMLNIRRKN</sequence>
<dbReference type="AlphaFoldDB" id="A0A654M4B9"/>
<feature type="binding site" evidence="4">
    <location>
        <position position="259"/>
    </location>
    <ligand>
        <name>Mg(2+)</name>
        <dbReference type="ChEBI" id="CHEBI:18420"/>
        <label>1</label>
    </ligand>
</feature>
<evidence type="ECO:0000256" key="3">
    <source>
        <dbReference type="ARBA" id="ARBA00022679"/>
    </source>
</evidence>
<dbReference type="GO" id="GO:0005829">
    <property type="term" value="C:cytosol"/>
    <property type="evidence" value="ECO:0007669"/>
    <property type="project" value="TreeGrafter"/>
</dbReference>
<evidence type="ECO:0000256" key="1">
    <source>
        <dbReference type="ARBA" id="ARBA00022605"/>
    </source>
</evidence>
<evidence type="ECO:0000256" key="4">
    <source>
        <dbReference type="HAMAP-Rule" id="MF_00211"/>
    </source>
</evidence>
<organism evidence="8 9">
    <name type="scientific">Candidatus Nitrosocosmicus oleophilus</name>
    <dbReference type="NCBI Taxonomy" id="1353260"/>
    <lineage>
        <taxon>Archaea</taxon>
        <taxon>Nitrososphaerota</taxon>
        <taxon>Nitrososphaeria</taxon>
        <taxon>Nitrososphaerales</taxon>
        <taxon>Nitrososphaeraceae</taxon>
        <taxon>Candidatus Nitrosocosmicus</taxon>
    </lineage>
</organism>
<dbReference type="UniPathway" id="UPA00035">
    <property type="reaction ID" value="UER00041"/>
</dbReference>
<dbReference type="GO" id="GO:0000162">
    <property type="term" value="P:L-tryptophan biosynthetic process"/>
    <property type="evidence" value="ECO:0007669"/>
    <property type="project" value="UniProtKB-UniRule"/>
</dbReference>
<proteinExistence type="inferred from homology"/>
<keyword evidence="4" id="KW-0822">Tryptophan biosynthesis</keyword>
<dbReference type="EC" id="2.4.2.18" evidence="4"/>
<comment type="similarity">
    <text evidence="4">Belongs to the anthranilate phosphoribosyltransferase family.</text>
</comment>
<feature type="binding site" evidence="4">
    <location>
        <position position="142"/>
    </location>
    <ligand>
        <name>anthranilate</name>
        <dbReference type="ChEBI" id="CHEBI:16567"/>
        <label>1</label>
    </ligand>
</feature>
<feature type="binding site" evidence="4">
    <location>
        <position position="259"/>
    </location>
    <ligand>
        <name>Mg(2+)</name>
        <dbReference type="ChEBI" id="CHEBI:18420"/>
        <label>2</label>
    </ligand>
</feature>
<dbReference type="RefSeq" id="WP_196816567.1">
    <property type="nucleotide sequence ID" value="NZ_CP012850.1"/>
</dbReference>
<feature type="binding site" evidence="4">
    <location>
        <position position="258"/>
    </location>
    <ligand>
        <name>Mg(2+)</name>
        <dbReference type="ChEBI" id="CHEBI:18420"/>
        <label>2</label>
    </ligand>
</feature>
<feature type="binding site" evidence="4">
    <location>
        <position position="122"/>
    </location>
    <ligand>
        <name>Mg(2+)</name>
        <dbReference type="ChEBI" id="CHEBI:18420"/>
        <label>1</label>
    </ligand>
</feature>
<evidence type="ECO:0000313" key="9">
    <source>
        <dbReference type="Proteomes" id="UP000058925"/>
    </source>
</evidence>
<keyword evidence="5" id="KW-0472">Membrane</keyword>
<feature type="binding site" evidence="4">
    <location>
        <begin position="120"/>
        <end position="123"/>
    </location>
    <ligand>
        <name>5-phospho-alpha-D-ribose 1-diphosphate</name>
        <dbReference type="ChEBI" id="CHEBI:58017"/>
    </ligand>
</feature>
<dbReference type="Gene3D" id="3.40.1030.10">
    <property type="entry name" value="Nucleoside phosphorylase/phosphoribosyltransferase catalytic domain"/>
    <property type="match status" value="1"/>
</dbReference>
<feature type="binding site" evidence="4">
    <location>
        <begin position="139"/>
        <end position="147"/>
    </location>
    <ligand>
        <name>5-phospho-alpha-D-ribose 1-diphosphate</name>
        <dbReference type="ChEBI" id="CHEBI:58017"/>
    </ligand>
</feature>
<dbReference type="GO" id="GO:0004048">
    <property type="term" value="F:anthranilate phosphoribosyltransferase activity"/>
    <property type="evidence" value="ECO:0007669"/>
    <property type="project" value="UniProtKB-UniRule"/>
</dbReference>
<keyword evidence="2 4" id="KW-0328">Glycosyltransferase</keyword>
<protein>
    <recommendedName>
        <fullName evidence="4">Anthranilate phosphoribosyltransferase</fullName>
        <ecNumber evidence="4">2.4.2.18</ecNumber>
    </recommendedName>
</protein>
<dbReference type="Pfam" id="PF02885">
    <property type="entry name" value="Glycos_trans_3N"/>
    <property type="match status" value="1"/>
</dbReference>
<dbReference type="Pfam" id="PF00591">
    <property type="entry name" value="Glycos_transf_3"/>
    <property type="match status" value="1"/>
</dbReference>
<dbReference type="SUPFAM" id="SSF47648">
    <property type="entry name" value="Nucleoside phosphorylase/phosphoribosyltransferase N-terminal domain"/>
    <property type="match status" value="1"/>
</dbReference>
<feature type="binding site" evidence="4">
    <location>
        <position position="110"/>
    </location>
    <ligand>
        <name>5-phospho-alpha-D-ribose 1-diphosphate</name>
        <dbReference type="ChEBI" id="CHEBI:58017"/>
    </ligand>
</feature>
<comment type="subunit">
    <text evidence="4">Homodimer.</text>
</comment>
<evidence type="ECO:0000259" key="7">
    <source>
        <dbReference type="Pfam" id="PF02885"/>
    </source>
</evidence>
<keyword evidence="1 4" id="KW-0028">Amino-acid biosynthesis</keyword>
<dbReference type="InterPro" id="IPR017459">
    <property type="entry name" value="Glycosyl_Trfase_fam3_N_dom"/>
</dbReference>
<evidence type="ECO:0000256" key="5">
    <source>
        <dbReference type="SAM" id="Phobius"/>
    </source>
</evidence>
<dbReference type="PANTHER" id="PTHR43285">
    <property type="entry name" value="ANTHRANILATE PHOSPHORIBOSYLTRANSFERASE"/>
    <property type="match status" value="1"/>
</dbReference>
<dbReference type="EMBL" id="CP012850">
    <property type="protein sequence ID" value="ALI37506.1"/>
    <property type="molecule type" value="Genomic_DNA"/>
</dbReference>
<keyword evidence="4" id="KW-0460">Magnesium</keyword>
<dbReference type="KEGG" id="taa:NMY3_03322"/>
<dbReference type="HAMAP" id="MF_00211">
    <property type="entry name" value="TrpD"/>
    <property type="match status" value="1"/>
</dbReference>
<evidence type="ECO:0000313" key="8">
    <source>
        <dbReference type="EMBL" id="ALI37506.1"/>
    </source>
</evidence>
<dbReference type="NCBIfam" id="TIGR01245">
    <property type="entry name" value="trpD"/>
    <property type="match status" value="1"/>
</dbReference>
<feature type="domain" description="Glycosyl transferase family 3 N-terminal" evidence="7">
    <location>
        <begin position="34"/>
        <end position="93"/>
    </location>
</feature>
<evidence type="ECO:0000256" key="2">
    <source>
        <dbReference type="ARBA" id="ARBA00022676"/>
    </source>
</evidence>
<dbReference type="InterPro" id="IPR036320">
    <property type="entry name" value="Glycosyl_Trfase_fam3_N_dom_sf"/>
</dbReference>
<keyword evidence="4" id="KW-0479">Metal-binding</keyword>
<comment type="cofactor">
    <cofactor evidence="4">
        <name>Mg(2+)</name>
        <dbReference type="ChEBI" id="CHEBI:18420"/>
    </cofactor>
    <text evidence="4">Binds 2 magnesium ions per monomer.</text>
</comment>
<reference evidence="9" key="1">
    <citation type="submission" date="2015-10" db="EMBL/GenBank/DDBJ databases">
        <title>Niche specialization of a soil ammonia-oxidizing archaeon, Candidatus Nitrosocosmicus oleophilus.</title>
        <authorList>
            <person name="Jung M.-Y."/>
            <person name="Rhee S.-K."/>
        </authorList>
    </citation>
    <scope>NUCLEOTIDE SEQUENCE [LARGE SCALE GENOMIC DNA]</scope>
    <source>
        <strain evidence="9">MY3</strain>
    </source>
</reference>
<dbReference type="PANTHER" id="PTHR43285:SF2">
    <property type="entry name" value="ANTHRANILATE PHOSPHORIBOSYLTRANSFERASE"/>
    <property type="match status" value="1"/>
</dbReference>